<dbReference type="PANTHER" id="PTHR30055:SF146">
    <property type="entry name" value="HTH-TYPE TRANSCRIPTIONAL DUAL REGULATOR CECR"/>
    <property type="match status" value="1"/>
</dbReference>
<evidence type="ECO:0000313" key="5">
    <source>
        <dbReference type="Proteomes" id="UP000321039"/>
    </source>
</evidence>
<dbReference type="InterPro" id="IPR001647">
    <property type="entry name" value="HTH_TetR"/>
</dbReference>
<dbReference type="PROSITE" id="PS50977">
    <property type="entry name" value="HTH_TETR_2"/>
    <property type="match status" value="1"/>
</dbReference>
<dbReference type="Proteomes" id="UP000321039">
    <property type="component" value="Unassembled WGS sequence"/>
</dbReference>
<evidence type="ECO:0000259" key="3">
    <source>
        <dbReference type="PROSITE" id="PS50977"/>
    </source>
</evidence>
<keyword evidence="5" id="KW-1185">Reference proteome</keyword>
<comment type="caution">
    <text evidence="4">The sequence shown here is derived from an EMBL/GenBank/DDBJ whole genome shotgun (WGS) entry which is preliminary data.</text>
</comment>
<proteinExistence type="predicted"/>
<organism evidence="4 5">
    <name type="scientific">Parahaliea maris</name>
    <dbReference type="NCBI Taxonomy" id="2716870"/>
    <lineage>
        <taxon>Bacteria</taxon>
        <taxon>Pseudomonadati</taxon>
        <taxon>Pseudomonadota</taxon>
        <taxon>Gammaproteobacteria</taxon>
        <taxon>Cellvibrionales</taxon>
        <taxon>Halieaceae</taxon>
        <taxon>Parahaliea</taxon>
    </lineage>
</organism>
<feature type="DNA-binding region" description="H-T-H motif" evidence="2">
    <location>
        <begin position="36"/>
        <end position="55"/>
    </location>
</feature>
<dbReference type="EMBL" id="VRZA01000009">
    <property type="protein sequence ID" value="TXS89912.1"/>
    <property type="molecule type" value="Genomic_DNA"/>
</dbReference>
<dbReference type="InterPro" id="IPR050109">
    <property type="entry name" value="HTH-type_TetR-like_transc_reg"/>
</dbReference>
<sequence>MPDYALPDSVPPGSTAERILDAAEDLFAERGYSATSLGDVADRVGIRSPSLYNHFRNKEALYRAVMERLVMAFSGPITELRAGPITQDRVLEWLETIVRQHHANPNLARLLQHAALSGGPATGELIEQLFRPMFDSSRPFEDEPGPVLGDAGLQPWAVMAFNNLVMSYITMAPMYRDLLGQDPFSESALEQQLKLVKTLLQAVFEYRGHTMLS</sequence>
<feature type="domain" description="HTH tetR-type" evidence="3">
    <location>
        <begin position="13"/>
        <end position="73"/>
    </location>
</feature>
<protein>
    <submittedName>
        <fullName evidence="4">TetR/AcrR family transcriptional regulator</fullName>
    </submittedName>
</protein>
<evidence type="ECO:0000256" key="2">
    <source>
        <dbReference type="PROSITE-ProRule" id="PRU00335"/>
    </source>
</evidence>
<keyword evidence="1 2" id="KW-0238">DNA-binding</keyword>
<name>A0A5C8ZQE2_9GAMM</name>
<reference evidence="4 5" key="1">
    <citation type="submission" date="2019-08" db="EMBL/GenBank/DDBJ databases">
        <title>Parahaliea maris sp. nov., isolated from the surface seawater.</title>
        <authorList>
            <person name="Liu Y."/>
        </authorList>
    </citation>
    <scope>NUCLEOTIDE SEQUENCE [LARGE SCALE GENOMIC DNA]</scope>
    <source>
        <strain evidence="4 5">HSLHS9</strain>
    </source>
</reference>
<dbReference type="Pfam" id="PF00440">
    <property type="entry name" value="TetR_N"/>
    <property type="match status" value="1"/>
</dbReference>
<evidence type="ECO:0000313" key="4">
    <source>
        <dbReference type="EMBL" id="TXS89912.1"/>
    </source>
</evidence>
<evidence type="ECO:0000256" key="1">
    <source>
        <dbReference type="ARBA" id="ARBA00023125"/>
    </source>
</evidence>
<dbReference type="RefSeq" id="WP_148070161.1">
    <property type="nucleotide sequence ID" value="NZ_VRZA01000009.1"/>
</dbReference>
<gene>
    <name evidence="4" type="ORF">FV139_19500</name>
</gene>
<accession>A0A5C8ZQE2</accession>
<dbReference type="InterPro" id="IPR009057">
    <property type="entry name" value="Homeodomain-like_sf"/>
</dbReference>
<dbReference type="Gene3D" id="1.10.357.10">
    <property type="entry name" value="Tetracycline Repressor, domain 2"/>
    <property type="match status" value="1"/>
</dbReference>
<dbReference type="AlphaFoldDB" id="A0A5C8ZQE2"/>
<dbReference type="GO" id="GO:0003700">
    <property type="term" value="F:DNA-binding transcription factor activity"/>
    <property type="evidence" value="ECO:0007669"/>
    <property type="project" value="TreeGrafter"/>
</dbReference>
<dbReference type="PRINTS" id="PR00455">
    <property type="entry name" value="HTHTETR"/>
</dbReference>
<dbReference type="GO" id="GO:0000976">
    <property type="term" value="F:transcription cis-regulatory region binding"/>
    <property type="evidence" value="ECO:0007669"/>
    <property type="project" value="TreeGrafter"/>
</dbReference>
<dbReference type="SUPFAM" id="SSF46689">
    <property type="entry name" value="Homeodomain-like"/>
    <property type="match status" value="1"/>
</dbReference>
<dbReference type="PANTHER" id="PTHR30055">
    <property type="entry name" value="HTH-TYPE TRANSCRIPTIONAL REGULATOR RUTR"/>
    <property type="match status" value="1"/>
</dbReference>